<dbReference type="GO" id="GO:0016887">
    <property type="term" value="F:ATP hydrolysis activity"/>
    <property type="evidence" value="ECO:0007669"/>
    <property type="project" value="InterPro"/>
</dbReference>
<dbReference type="KEGG" id="sbil:SANBI_003026"/>
<dbReference type="SMART" id="SM00382">
    <property type="entry name" value="AAA"/>
    <property type="match status" value="1"/>
</dbReference>
<gene>
    <name evidence="7" type="ORF">SANBI_003026</name>
</gene>
<accession>A0AAF0Z2B1</accession>
<dbReference type="PROSITE" id="PS00211">
    <property type="entry name" value="ABC_TRANSPORTER_1"/>
    <property type="match status" value="1"/>
</dbReference>
<evidence type="ECO:0000256" key="4">
    <source>
        <dbReference type="ARBA" id="ARBA00022840"/>
    </source>
</evidence>
<dbReference type="InterPro" id="IPR017871">
    <property type="entry name" value="ABC_transporter-like_CS"/>
</dbReference>
<organism evidence="7 8">
    <name type="scientific">Sanguibacter biliveldensis</name>
    <dbReference type="NCBI Taxonomy" id="3030830"/>
    <lineage>
        <taxon>Bacteria</taxon>
        <taxon>Bacillati</taxon>
        <taxon>Actinomycetota</taxon>
        <taxon>Actinomycetes</taxon>
        <taxon>Micrococcales</taxon>
        <taxon>Sanguibacteraceae</taxon>
        <taxon>Sanguibacter</taxon>
    </lineage>
</organism>
<dbReference type="Pfam" id="PF00005">
    <property type="entry name" value="ABC_tran"/>
    <property type="match status" value="1"/>
</dbReference>
<dbReference type="Gene3D" id="3.40.50.300">
    <property type="entry name" value="P-loop containing nucleotide triphosphate hydrolases"/>
    <property type="match status" value="1"/>
</dbReference>
<dbReference type="PANTHER" id="PTHR46743:SF2">
    <property type="entry name" value="TEICHOIC ACIDS EXPORT ATP-BINDING PROTEIN TAGH"/>
    <property type="match status" value="1"/>
</dbReference>
<dbReference type="CDD" id="cd03220">
    <property type="entry name" value="ABC_KpsT_Wzt"/>
    <property type="match status" value="1"/>
</dbReference>
<evidence type="ECO:0000256" key="5">
    <source>
        <dbReference type="SAM" id="MobiDB-lite"/>
    </source>
</evidence>
<sequence length="319" mass="34150">MDEFNSILENRITAVVRGLHMSYKAPSSDTASRGRGRRRGWGAVTGRPPTVTVRALSDVSFAAQRGESIGIVGANGSGKSTLLRLLAGLEVPTRGSIHARSNPVLLGVSAALLPELSGSQNARLGCLAMGLTPQVTDDSLEDIFDLADLGNSIHLPMRTYSSGMAARLRFAIAIAARPEILLIDEALGTGDASFRERSDKKIAELRATAGTVFLVSHAAQTIEETCTRAIWLHRGRVVLEGEATEVAQTYRLWAWRTAHGDQAGADRILKECLVDRVRSLGSPLPALQGPGSPRHKRPPGTSRKPGDRITQALLPTVTE</sequence>
<dbReference type="EMBL" id="CP138359">
    <property type="protein sequence ID" value="WPF81713.1"/>
    <property type="molecule type" value="Genomic_DNA"/>
</dbReference>
<dbReference type="PANTHER" id="PTHR46743">
    <property type="entry name" value="TEICHOIC ACIDS EXPORT ATP-BINDING PROTEIN TAGH"/>
    <property type="match status" value="1"/>
</dbReference>
<feature type="region of interest" description="Disordered" evidence="5">
    <location>
        <begin position="24"/>
        <end position="45"/>
    </location>
</feature>
<dbReference type="Proteomes" id="UP001304340">
    <property type="component" value="Chromosome"/>
</dbReference>
<evidence type="ECO:0000256" key="3">
    <source>
        <dbReference type="ARBA" id="ARBA00022741"/>
    </source>
</evidence>
<evidence type="ECO:0000256" key="2">
    <source>
        <dbReference type="ARBA" id="ARBA00022448"/>
    </source>
</evidence>
<reference evidence="8" key="1">
    <citation type="submission" date="2023-11" db="EMBL/GenBank/DDBJ databases">
        <authorList>
            <person name="Helweg L.P."/>
            <person name="Kiel A."/>
            <person name="Hitz F."/>
            <person name="Ruckert-Reed C."/>
            <person name="Busche T."/>
            <person name="Kaltschmidt B."/>
            <person name="Kaltschmidt C."/>
        </authorList>
    </citation>
    <scope>NUCLEOTIDE SEQUENCE [LARGE SCALE GENOMIC DNA]</scope>
    <source>
        <strain evidence="8">4.1</strain>
    </source>
</reference>
<evidence type="ECO:0000313" key="7">
    <source>
        <dbReference type="EMBL" id="WPF81713.1"/>
    </source>
</evidence>
<dbReference type="InterPro" id="IPR003593">
    <property type="entry name" value="AAA+_ATPase"/>
</dbReference>
<evidence type="ECO:0000256" key="1">
    <source>
        <dbReference type="ARBA" id="ARBA00005417"/>
    </source>
</evidence>
<feature type="domain" description="ABC transporter" evidence="6">
    <location>
        <begin position="16"/>
        <end position="259"/>
    </location>
</feature>
<dbReference type="PROSITE" id="PS50893">
    <property type="entry name" value="ABC_TRANSPORTER_2"/>
    <property type="match status" value="1"/>
</dbReference>
<name>A0AAF0Z2B1_9MICO</name>
<keyword evidence="8" id="KW-1185">Reference proteome</keyword>
<comment type="similarity">
    <text evidence="1">Belongs to the ABC transporter superfamily.</text>
</comment>
<feature type="region of interest" description="Disordered" evidence="5">
    <location>
        <begin position="283"/>
        <end position="319"/>
    </location>
</feature>
<evidence type="ECO:0000313" key="8">
    <source>
        <dbReference type="Proteomes" id="UP001304340"/>
    </source>
</evidence>
<dbReference type="InterPro" id="IPR027417">
    <property type="entry name" value="P-loop_NTPase"/>
</dbReference>
<dbReference type="GO" id="GO:0005524">
    <property type="term" value="F:ATP binding"/>
    <property type="evidence" value="ECO:0007669"/>
    <property type="project" value="UniProtKB-KW"/>
</dbReference>
<dbReference type="InterPro" id="IPR050683">
    <property type="entry name" value="Bact_Polysacc_Export_ATP-bd"/>
</dbReference>
<keyword evidence="2" id="KW-0813">Transport</keyword>
<proteinExistence type="inferred from homology"/>
<dbReference type="InterPro" id="IPR003439">
    <property type="entry name" value="ABC_transporter-like_ATP-bd"/>
</dbReference>
<dbReference type="RefSeq" id="WP_319156460.1">
    <property type="nucleotide sequence ID" value="NZ_CP138359.1"/>
</dbReference>
<dbReference type="InterPro" id="IPR015860">
    <property type="entry name" value="ABC_transpr_TagH-like"/>
</dbReference>
<dbReference type="SUPFAM" id="SSF52540">
    <property type="entry name" value="P-loop containing nucleoside triphosphate hydrolases"/>
    <property type="match status" value="1"/>
</dbReference>
<dbReference type="GO" id="GO:0016020">
    <property type="term" value="C:membrane"/>
    <property type="evidence" value="ECO:0007669"/>
    <property type="project" value="InterPro"/>
</dbReference>
<evidence type="ECO:0000259" key="6">
    <source>
        <dbReference type="PROSITE" id="PS50893"/>
    </source>
</evidence>
<keyword evidence="4 7" id="KW-0067">ATP-binding</keyword>
<dbReference type="AlphaFoldDB" id="A0AAF0Z2B1"/>
<dbReference type="GO" id="GO:0140359">
    <property type="term" value="F:ABC-type transporter activity"/>
    <property type="evidence" value="ECO:0007669"/>
    <property type="project" value="InterPro"/>
</dbReference>
<keyword evidence="3" id="KW-0547">Nucleotide-binding</keyword>
<protein>
    <submittedName>
        <fullName evidence="7">ABC transporter ATP-binding protein</fullName>
    </submittedName>
</protein>